<dbReference type="GO" id="GO:0008483">
    <property type="term" value="F:transaminase activity"/>
    <property type="evidence" value="ECO:0007669"/>
    <property type="project" value="UniProtKB-KW"/>
</dbReference>
<proteinExistence type="predicted"/>
<accession>A0ABU8L4K0</accession>
<protein>
    <submittedName>
        <fullName evidence="2">PLP-dependent aminotransferase family protein</fullName>
    </submittedName>
</protein>
<gene>
    <name evidence="2" type="ORF">O7A60_29700</name>
</gene>
<evidence type="ECO:0000259" key="1">
    <source>
        <dbReference type="Pfam" id="PF00155"/>
    </source>
</evidence>
<sequence length="238" mass="25926">MFAYIGTKIVERSLSGYAPDLGYRAHRDLGAAWIKSLGDTWESESITITRGAQEAFLILLCMHTQPGDPVLVEETTYLGLAHMLRLRNHHMVATPMDAEGIMPDELNERARSSKARLLFVSPTLQNPTGATMSLGRRQAIVGVARSNDLLIIEDNPFAALLSGQRPISLSSLAPERTFPLYSLSEYVAPAMRVCFMRCPSAYIQMAGGRQACADTRRALSAGGDRGGVAAERNSQEAV</sequence>
<dbReference type="Pfam" id="PF00155">
    <property type="entry name" value="Aminotran_1_2"/>
    <property type="match status" value="1"/>
</dbReference>
<dbReference type="SUPFAM" id="SSF53383">
    <property type="entry name" value="PLP-dependent transferases"/>
    <property type="match status" value="1"/>
</dbReference>
<dbReference type="CDD" id="cd00609">
    <property type="entry name" value="AAT_like"/>
    <property type="match status" value="1"/>
</dbReference>
<dbReference type="InterPro" id="IPR015424">
    <property type="entry name" value="PyrdxlP-dep_Trfase"/>
</dbReference>
<organism evidence="2 3">
    <name type="scientific">Mesorhizobium salmacidum</name>
    <dbReference type="NCBI Taxonomy" id="3015171"/>
    <lineage>
        <taxon>Bacteria</taxon>
        <taxon>Pseudomonadati</taxon>
        <taxon>Pseudomonadota</taxon>
        <taxon>Alphaproteobacteria</taxon>
        <taxon>Hyphomicrobiales</taxon>
        <taxon>Phyllobacteriaceae</taxon>
        <taxon>Mesorhizobium</taxon>
    </lineage>
</organism>
<keyword evidence="2" id="KW-0032">Aminotransferase</keyword>
<evidence type="ECO:0000313" key="2">
    <source>
        <dbReference type="EMBL" id="MEI9412889.1"/>
    </source>
</evidence>
<evidence type="ECO:0000313" key="3">
    <source>
        <dbReference type="Proteomes" id="UP001387293"/>
    </source>
</evidence>
<dbReference type="EMBL" id="JAPYKS010000041">
    <property type="protein sequence ID" value="MEI9412889.1"/>
    <property type="molecule type" value="Genomic_DNA"/>
</dbReference>
<dbReference type="PANTHER" id="PTHR46577">
    <property type="entry name" value="HTH-TYPE TRANSCRIPTIONAL REGULATORY PROTEIN GABR"/>
    <property type="match status" value="1"/>
</dbReference>
<feature type="domain" description="Aminotransferase class I/classII large" evidence="1">
    <location>
        <begin position="22"/>
        <end position="204"/>
    </location>
</feature>
<dbReference type="InterPro" id="IPR051446">
    <property type="entry name" value="HTH_trans_reg/aminotransferase"/>
</dbReference>
<comment type="caution">
    <text evidence="2">The sequence shown here is derived from an EMBL/GenBank/DDBJ whole genome shotgun (WGS) entry which is preliminary data.</text>
</comment>
<keyword evidence="2" id="KW-0808">Transferase</keyword>
<dbReference type="PANTHER" id="PTHR46577:SF1">
    <property type="entry name" value="HTH-TYPE TRANSCRIPTIONAL REGULATORY PROTEIN GABR"/>
    <property type="match status" value="1"/>
</dbReference>
<dbReference type="InterPro" id="IPR015421">
    <property type="entry name" value="PyrdxlP-dep_Trfase_major"/>
</dbReference>
<name>A0ABU8L4K0_9HYPH</name>
<dbReference type="Gene3D" id="3.40.640.10">
    <property type="entry name" value="Type I PLP-dependent aspartate aminotransferase-like (Major domain)"/>
    <property type="match status" value="1"/>
</dbReference>
<dbReference type="Proteomes" id="UP001387293">
    <property type="component" value="Unassembled WGS sequence"/>
</dbReference>
<reference evidence="2 3" key="1">
    <citation type="submission" date="2022-12" db="EMBL/GenBank/DDBJ databases">
        <authorList>
            <person name="Muema E."/>
        </authorList>
    </citation>
    <scope>NUCLEOTIDE SEQUENCE [LARGE SCALE GENOMIC DNA]</scope>
    <source>
        <strain evidence="3">1326</strain>
    </source>
</reference>
<dbReference type="InterPro" id="IPR004839">
    <property type="entry name" value="Aminotransferase_I/II_large"/>
</dbReference>
<dbReference type="RefSeq" id="WP_337109235.1">
    <property type="nucleotide sequence ID" value="NZ_JAPYKS010000041.1"/>
</dbReference>
<keyword evidence="3" id="KW-1185">Reference proteome</keyword>